<proteinExistence type="predicted"/>
<dbReference type="AlphaFoldDB" id="A0A6A6XWH1"/>
<keyword evidence="2" id="KW-1185">Reference proteome</keyword>
<dbReference type="Proteomes" id="UP000799757">
    <property type="component" value="Unassembled WGS sequence"/>
</dbReference>
<accession>A0A6A6XWH1</accession>
<organism evidence="1 2">
    <name type="scientific">Melanomma pulvis-pyrius CBS 109.77</name>
    <dbReference type="NCBI Taxonomy" id="1314802"/>
    <lineage>
        <taxon>Eukaryota</taxon>
        <taxon>Fungi</taxon>
        <taxon>Dikarya</taxon>
        <taxon>Ascomycota</taxon>
        <taxon>Pezizomycotina</taxon>
        <taxon>Dothideomycetes</taxon>
        <taxon>Pleosporomycetidae</taxon>
        <taxon>Pleosporales</taxon>
        <taxon>Melanommataceae</taxon>
        <taxon>Melanomma</taxon>
    </lineage>
</organism>
<protein>
    <submittedName>
        <fullName evidence="1">Uncharacterized protein</fullName>
    </submittedName>
</protein>
<name>A0A6A6XWH1_9PLEO</name>
<sequence>MLTMQASLNDWSSASAATPKLAEKMLQLYRQEGLEGFLDVPYGFAALAYNAVGDNKRAEKYAAKAKEAILMKDGVWSPNLGIWNELLQDSRAHWSFKRRM</sequence>
<evidence type="ECO:0000313" key="2">
    <source>
        <dbReference type="Proteomes" id="UP000799757"/>
    </source>
</evidence>
<dbReference type="OrthoDB" id="265717at2759"/>
<evidence type="ECO:0000313" key="1">
    <source>
        <dbReference type="EMBL" id="KAF2800891.1"/>
    </source>
</evidence>
<gene>
    <name evidence="1" type="ORF">K505DRAFT_227759</name>
</gene>
<dbReference type="EMBL" id="MU001741">
    <property type="protein sequence ID" value="KAF2800891.1"/>
    <property type="molecule type" value="Genomic_DNA"/>
</dbReference>
<reference evidence="1" key="1">
    <citation type="journal article" date="2020" name="Stud. Mycol.">
        <title>101 Dothideomycetes genomes: a test case for predicting lifestyles and emergence of pathogens.</title>
        <authorList>
            <person name="Haridas S."/>
            <person name="Albert R."/>
            <person name="Binder M."/>
            <person name="Bloem J."/>
            <person name="Labutti K."/>
            <person name="Salamov A."/>
            <person name="Andreopoulos B."/>
            <person name="Baker S."/>
            <person name="Barry K."/>
            <person name="Bills G."/>
            <person name="Bluhm B."/>
            <person name="Cannon C."/>
            <person name="Castanera R."/>
            <person name="Culley D."/>
            <person name="Daum C."/>
            <person name="Ezra D."/>
            <person name="Gonzalez J."/>
            <person name="Henrissat B."/>
            <person name="Kuo A."/>
            <person name="Liang C."/>
            <person name="Lipzen A."/>
            <person name="Lutzoni F."/>
            <person name="Magnuson J."/>
            <person name="Mondo S."/>
            <person name="Nolan M."/>
            <person name="Ohm R."/>
            <person name="Pangilinan J."/>
            <person name="Park H.-J."/>
            <person name="Ramirez L."/>
            <person name="Alfaro M."/>
            <person name="Sun H."/>
            <person name="Tritt A."/>
            <person name="Yoshinaga Y."/>
            <person name="Zwiers L.-H."/>
            <person name="Turgeon B."/>
            <person name="Goodwin S."/>
            <person name="Spatafora J."/>
            <person name="Crous P."/>
            <person name="Grigoriev I."/>
        </authorList>
    </citation>
    <scope>NUCLEOTIDE SEQUENCE</scope>
    <source>
        <strain evidence="1">CBS 109.77</strain>
    </source>
</reference>